<dbReference type="Pfam" id="PF03723">
    <property type="entry name" value="Hemocyanin_C"/>
    <property type="match status" value="1"/>
</dbReference>
<dbReference type="InterPro" id="IPR008922">
    <property type="entry name" value="Di-copper_centre_dom_sf"/>
</dbReference>
<dbReference type="InterPro" id="IPR005203">
    <property type="entry name" value="Hemocyanin_C"/>
</dbReference>
<dbReference type="InterPro" id="IPR014756">
    <property type="entry name" value="Ig_E-set"/>
</dbReference>
<dbReference type="Pfam" id="PF00372">
    <property type="entry name" value="Hemocyanin_M"/>
    <property type="match status" value="1"/>
</dbReference>
<dbReference type="Gene3D" id="1.10.1280.10">
    <property type="entry name" value="Di-copper center containing domain from catechol oxidase"/>
    <property type="match status" value="1"/>
</dbReference>
<dbReference type="EMBL" id="JACBAE010001313">
    <property type="protein sequence ID" value="KAF7165772.1"/>
    <property type="molecule type" value="Genomic_DNA"/>
</dbReference>
<organism evidence="5 6">
    <name type="scientific">Aspergillus felis</name>
    <dbReference type="NCBI Taxonomy" id="1287682"/>
    <lineage>
        <taxon>Eukaryota</taxon>
        <taxon>Fungi</taxon>
        <taxon>Dikarya</taxon>
        <taxon>Ascomycota</taxon>
        <taxon>Pezizomycotina</taxon>
        <taxon>Eurotiomycetes</taxon>
        <taxon>Eurotiomycetidae</taxon>
        <taxon>Eurotiales</taxon>
        <taxon>Aspergillaceae</taxon>
        <taxon>Aspergillus</taxon>
        <taxon>Aspergillus subgen. Fumigati</taxon>
    </lineage>
</organism>
<proteinExistence type="predicted"/>
<evidence type="ECO:0000259" key="3">
    <source>
        <dbReference type="Pfam" id="PF00372"/>
    </source>
</evidence>
<feature type="compositionally biased region" description="Polar residues" evidence="2">
    <location>
        <begin position="1"/>
        <end position="10"/>
    </location>
</feature>
<dbReference type="PRINTS" id="PR00187">
    <property type="entry name" value="HAEMOCYANIN"/>
</dbReference>
<reference evidence="5" key="1">
    <citation type="submission" date="2020-06" db="EMBL/GenBank/DDBJ databases">
        <title>Draft genome sequences of strains closely related to Aspergillus parafelis and Aspergillus hiratsukae.</title>
        <authorList>
            <person name="Dos Santos R.A.C."/>
            <person name="Rivero-Menendez O."/>
            <person name="Steenwyk J.L."/>
            <person name="Mead M.E."/>
            <person name="Goldman G.H."/>
            <person name="Alastruey-Izquierdo A."/>
            <person name="Rokas A."/>
        </authorList>
    </citation>
    <scope>NUCLEOTIDE SEQUENCE</scope>
    <source>
        <strain evidence="5">CNM-CM5623</strain>
    </source>
</reference>
<dbReference type="SUPFAM" id="SSF48056">
    <property type="entry name" value="Di-copper centre-containing domain"/>
    <property type="match status" value="1"/>
</dbReference>
<evidence type="ECO:0000256" key="2">
    <source>
        <dbReference type="SAM" id="MobiDB-lite"/>
    </source>
</evidence>
<dbReference type="PANTHER" id="PTHR11511:SF4">
    <property type="entry name" value="PHENOLOXIDASE 2-RELATED"/>
    <property type="match status" value="1"/>
</dbReference>
<gene>
    <name evidence="5" type="ORF">CNMCM5623_009851</name>
</gene>
<sequence>MSDTLGTSNTHPEKVSVKSDVEQPKCPIHNSSSVDAPTTSNLRRVVRISKDINEIFALPVQKDHEPYYELKPSHAEKMNEVYQKLAAAGSKVEDGILKAKELLEARVNPDLMRRALGIYLTHSQDAQRRKITVPPLKNHAKFLGQRPVLLQAGSAAPSELTVVAGEVVTADTFQGPALLSYWREDYDYNDHHVHWHMVFPGTGVYVNGENVKVIDRQGELFLYMHSQMVARYETEGLCWNLPLVRPWNQYDDVLEFGYSPLPGLIEYYGGYAPFSSWYAIRNPEIPDVPDAPVSRAQLETWRDNIYQAIKDGYFWTKNNSTGETKQLPLTGDNCLNIIGVVVEAESAALKKLPDGFSLNEDLYGNLHNFGHDKFAELGYHNYLNKADPYGLMISNFGSPRDSSFWPWHKHIQYFGRLAAAKYPQDITEHRAEVTLSNLSIRPRDKNSSHYSDGGITTILGPPAVNLMESKAKLDHEPYEWSVDVKSSRSSPPSRDNPQTLTLRLFIAAKDLMDDYHNWIEMDKVSVHLTDESRITNVRLDTDSSVARKMGKYSELDPNFVSPWCRCGWPQNMMLPVGKVEGMPFVAFCMATDDTIDQKTRSPSLSYCGALQEDRKYPDPRGMGYPFNRMWTQQVEDKTGKVSISSITSNNQAYPFITTSTFKLFRTTQLFQENVINPVIPQSSVTWFNTIKDYFLPSDSSCMLQEYGYDLSSYDDVSLHSAAIYDATVNKRMPLQMPPWTQENPDPNHPLWTAEKCNNFNAWRLNGCPKGTDTGPPTPPPPTTATWENPIKGYFLPQDRNCMKGKFDLSSHDSVKQNAAVILEAVTNKIVPHFFLAELLAPLVVIRVVRKLQGKSHYPFSIEVPLAIVESKNISGTAVTGFETAVRRILGMQGEGDANIGRQPFRSDITVLWIHSMGYIGDHPLANVVQMLWITEIA</sequence>
<dbReference type="Gene3D" id="2.60.40.1520">
    <property type="entry name" value="Hemocyanin, C-terminal domain"/>
    <property type="match status" value="1"/>
</dbReference>
<evidence type="ECO:0000313" key="6">
    <source>
        <dbReference type="Proteomes" id="UP000654922"/>
    </source>
</evidence>
<accession>A0A8H6Q502</accession>
<name>A0A8H6Q502_9EURO</name>
<evidence type="ECO:0000256" key="1">
    <source>
        <dbReference type="ARBA" id="ARBA00022723"/>
    </source>
</evidence>
<dbReference type="SUPFAM" id="SSF81296">
    <property type="entry name" value="E set domains"/>
    <property type="match status" value="1"/>
</dbReference>
<dbReference type="AlphaFoldDB" id="A0A8H6Q502"/>
<evidence type="ECO:0000313" key="5">
    <source>
        <dbReference type="EMBL" id="KAF7165772.1"/>
    </source>
</evidence>
<feature type="region of interest" description="Disordered" evidence="2">
    <location>
        <begin position="1"/>
        <end position="36"/>
    </location>
</feature>
<feature type="domain" description="Hemocyanin C-terminal" evidence="4">
    <location>
        <begin position="463"/>
        <end position="633"/>
    </location>
</feature>
<dbReference type="InterPro" id="IPR013788">
    <property type="entry name" value="Hemocyanin/hexamerin"/>
</dbReference>
<protein>
    <submittedName>
        <fullName evidence="5">Uncharacterized protein</fullName>
    </submittedName>
</protein>
<feature type="domain" description="Hemocyanin middle" evidence="3">
    <location>
        <begin position="177"/>
        <end position="412"/>
    </location>
</feature>
<evidence type="ECO:0000259" key="4">
    <source>
        <dbReference type="Pfam" id="PF03723"/>
    </source>
</evidence>
<dbReference type="OrthoDB" id="8119704at2759"/>
<dbReference type="InterPro" id="IPR000896">
    <property type="entry name" value="Hemocyanin/hexamerin_mid_dom"/>
</dbReference>
<dbReference type="InterPro" id="IPR037020">
    <property type="entry name" value="Hemocyanin_C_sf"/>
</dbReference>
<dbReference type="GO" id="GO:0046872">
    <property type="term" value="F:metal ion binding"/>
    <property type="evidence" value="ECO:0007669"/>
    <property type="project" value="UniProtKB-KW"/>
</dbReference>
<keyword evidence="1" id="KW-0479">Metal-binding</keyword>
<dbReference type="PANTHER" id="PTHR11511">
    <property type="entry name" value="LARVAL STORAGE PROTEIN/PHENOLOXIDASE"/>
    <property type="match status" value="1"/>
</dbReference>
<feature type="compositionally biased region" description="Basic and acidic residues" evidence="2">
    <location>
        <begin position="11"/>
        <end position="23"/>
    </location>
</feature>
<dbReference type="Proteomes" id="UP000654922">
    <property type="component" value="Unassembled WGS sequence"/>
</dbReference>
<comment type="caution">
    <text evidence="5">The sequence shown here is derived from an EMBL/GenBank/DDBJ whole genome shotgun (WGS) entry which is preliminary data.</text>
</comment>